<feature type="transmembrane region" description="Helical" evidence="12">
    <location>
        <begin position="215"/>
        <end position="235"/>
    </location>
</feature>
<evidence type="ECO:0000256" key="10">
    <source>
        <dbReference type="ARBA" id="ARBA00023160"/>
    </source>
</evidence>
<keyword evidence="4 11" id="KW-0812">Transmembrane</keyword>
<evidence type="ECO:0000313" key="13">
    <source>
        <dbReference type="EMBL" id="KAL0852629.1"/>
    </source>
</evidence>
<evidence type="ECO:0000256" key="7">
    <source>
        <dbReference type="ARBA" id="ARBA00023002"/>
    </source>
</evidence>
<dbReference type="CDD" id="cd03505">
    <property type="entry name" value="Delta9-FADS-like"/>
    <property type="match status" value="1"/>
</dbReference>
<keyword evidence="8" id="KW-0443">Lipid metabolism</keyword>
<dbReference type="Proteomes" id="UP001549920">
    <property type="component" value="Unassembled WGS sequence"/>
</dbReference>
<keyword evidence="14" id="KW-1185">Reference proteome</keyword>
<evidence type="ECO:0000256" key="2">
    <source>
        <dbReference type="ARBA" id="ARBA00009295"/>
    </source>
</evidence>
<comment type="caution">
    <text evidence="13">The sequence shown here is derived from an EMBL/GenBank/DDBJ whole genome shotgun (WGS) entry which is preliminary data.</text>
</comment>
<keyword evidence="3 11" id="KW-0444">Lipid biosynthesis</keyword>
<comment type="cofactor">
    <cofactor evidence="11">
        <name>Fe(2+)</name>
        <dbReference type="ChEBI" id="CHEBI:29033"/>
    </cofactor>
</comment>
<feature type="transmembrane region" description="Helical" evidence="12">
    <location>
        <begin position="66"/>
        <end position="86"/>
    </location>
</feature>
<keyword evidence="10 11" id="KW-0275">Fatty acid biosynthesis</keyword>
<evidence type="ECO:0000313" key="14">
    <source>
        <dbReference type="Proteomes" id="UP001549920"/>
    </source>
</evidence>
<evidence type="ECO:0000256" key="11">
    <source>
        <dbReference type="RuleBase" id="RU000581"/>
    </source>
</evidence>
<comment type="similarity">
    <text evidence="2 11">Belongs to the fatty acid desaturase type 1 family.</text>
</comment>
<protein>
    <submittedName>
        <fullName evidence="13">Uncharacterized protein</fullName>
    </submittedName>
</protein>
<evidence type="ECO:0000256" key="9">
    <source>
        <dbReference type="ARBA" id="ARBA00023136"/>
    </source>
</evidence>
<keyword evidence="5" id="KW-0276">Fatty acid metabolism</keyword>
<accession>A0ABR3GYP7</accession>
<comment type="domain">
    <text evidence="11">The histidine box domains are involved in binding the catalytic metal ions.</text>
</comment>
<evidence type="ECO:0000256" key="12">
    <source>
        <dbReference type="SAM" id="Phobius"/>
    </source>
</evidence>
<evidence type="ECO:0000256" key="1">
    <source>
        <dbReference type="ARBA" id="ARBA00004141"/>
    </source>
</evidence>
<keyword evidence="7 11" id="KW-0560">Oxidoreductase</keyword>
<dbReference type="InterPro" id="IPR015876">
    <property type="entry name" value="Acyl-CoA_DS"/>
</dbReference>
<dbReference type="EMBL" id="JBEUOH010000036">
    <property type="protein sequence ID" value="KAL0852629.1"/>
    <property type="molecule type" value="Genomic_DNA"/>
</dbReference>
<proteinExistence type="inferred from homology"/>
<reference evidence="13 14" key="1">
    <citation type="submission" date="2024-06" db="EMBL/GenBank/DDBJ databases">
        <title>A chromosome-level genome assembly of beet webworm, Loxostege sticticalis.</title>
        <authorList>
            <person name="Zhang Y."/>
        </authorList>
    </citation>
    <scope>NUCLEOTIDE SEQUENCE [LARGE SCALE GENOMIC DNA]</scope>
    <source>
        <strain evidence="13">AQ026</strain>
        <tissue evidence="13">Whole body</tissue>
    </source>
</reference>
<dbReference type="PANTHER" id="PTHR11351">
    <property type="entry name" value="ACYL-COA DESATURASE"/>
    <property type="match status" value="1"/>
</dbReference>
<dbReference type="PRINTS" id="PR00075">
    <property type="entry name" value="FACDDSATRASE"/>
</dbReference>
<dbReference type="PANTHER" id="PTHR11351:SF21">
    <property type="entry name" value="GH07782P"/>
    <property type="match status" value="1"/>
</dbReference>
<keyword evidence="9 12" id="KW-0472">Membrane</keyword>
<evidence type="ECO:0000256" key="4">
    <source>
        <dbReference type="ARBA" id="ARBA00022692"/>
    </source>
</evidence>
<sequence length="358" mass="41661">MYSVNRIKIFAQNRKKTINFLGRHHHIDNSPKISCYDQVRPPNEGKFLSAIREWEKRAGFETPIRWIHVFIISLFHIVIVVTSSILSCTPSTTPKWQTIVFFVLYLKSSGFGVTGGAHRYWCHRSYKATTPLRVVLLLCYSMAGQNDIYQWVRDHRVHHKFSETSADPHNANRGFFFSHVGWLMMKKHPDVLREGSKIDMSDIINDPLIRFHRKYFAVFKLLFCFIIPIMIPMVFWSELGVIAFFSQAIRYMLSLHFTWSVNSVAHMWGNKPYDRTGASPSQPWGEGWHNYHHTFPWDYKTAELAVPFNLTTTVLDKFATIGWAYDLKAASPSLIDSVARNKGDPNCKRPFPIFFKHV</sequence>
<evidence type="ECO:0000256" key="8">
    <source>
        <dbReference type="ARBA" id="ARBA00023098"/>
    </source>
</evidence>
<feature type="transmembrane region" description="Helical" evidence="12">
    <location>
        <begin position="98"/>
        <end position="117"/>
    </location>
</feature>
<keyword evidence="6 12" id="KW-1133">Transmembrane helix</keyword>
<name>A0ABR3GYP7_LOXSC</name>
<evidence type="ECO:0000256" key="6">
    <source>
        <dbReference type="ARBA" id="ARBA00022989"/>
    </source>
</evidence>
<comment type="subcellular location">
    <subcellularLocation>
        <location evidence="1">Membrane</location>
        <topology evidence="1">Multi-pass membrane protein</topology>
    </subcellularLocation>
</comment>
<organism evidence="13 14">
    <name type="scientific">Loxostege sticticalis</name>
    <name type="common">Beet webworm moth</name>
    <dbReference type="NCBI Taxonomy" id="481309"/>
    <lineage>
        <taxon>Eukaryota</taxon>
        <taxon>Metazoa</taxon>
        <taxon>Ecdysozoa</taxon>
        <taxon>Arthropoda</taxon>
        <taxon>Hexapoda</taxon>
        <taxon>Insecta</taxon>
        <taxon>Pterygota</taxon>
        <taxon>Neoptera</taxon>
        <taxon>Endopterygota</taxon>
        <taxon>Lepidoptera</taxon>
        <taxon>Glossata</taxon>
        <taxon>Ditrysia</taxon>
        <taxon>Pyraloidea</taxon>
        <taxon>Crambidae</taxon>
        <taxon>Pyraustinae</taxon>
        <taxon>Loxostege</taxon>
    </lineage>
</organism>
<evidence type="ECO:0000256" key="3">
    <source>
        <dbReference type="ARBA" id="ARBA00022516"/>
    </source>
</evidence>
<gene>
    <name evidence="13" type="ORF">ABMA27_016918</name>
</gene>
<evidence type="ECO:0000256" key="5">
    <source>
        <dbReference type="ARBA" id="ARBA00022832"/>
    </source>
</evidence>